<reference evidence="2" key="1">
    <citation type="submission" date="2016-10" db="EMBL/GenBank/DDBJ databases">
        <authorList>
            <person name="Varghese N."/>
            <person name="Submissions S."/>
        </authorList>
    </citation>
    <scope>NUCLEOTIDE SEQUENCE [LARGE SCALE GENOMIC DNA]</scope>
    <source>
        <strain evidence="2">DSM 45079</strain>
    </source>
</reference>
<dbReference type="OrthoDB" id="163636at2"/>
<evidence type="ECO:0000313" key="1">
    <source>
        <dbReference type="EMBL" id="SDU35691.1"/>
    </source>
</evidence>
<dbReference type="STRING" id="419479.SAMN04488563_1266"/>
<dbReference type="RefSeq" id="WP_046766913.1">
    <property type="nucleotide sequence ID" value="NZ_KQ061220.1"/>
</dbReference>
<gene>
    <name evidence="1" type="ORF">SAMN04488563_1266</name>
</gene>
<dbReference type="InterPro" id="IPR010035">
    <property type="entry name" value="Thi_S"/>
</dbReference>
<dbReference type="AlphaFoldDB" id="A0A1H2HUX5"/>
<keyword evidence="2" id="KW-1185">Reference proteome</keyword>
<dbReference type="Pfam" id="PF02597">
    <property type="entry name" value="ThiS"/>
    <property type="match status" value="1"/>
</dbReference>
<proteinExistence type="predicted"/>
<dbReference type="Proteomes" id="UP000182977">
    <property type="component" value="Chromosome I"/>
</dbReference>
<dbReference type="SUPFAM" id="SSF54285">
    <property type="entry name" value="MoaD/ThiS"/>
    <property type="match status" value="1"/>
</dbReference>
<dbReference type="InterPro" id="IPR003749">
    <property type="entry name" value="ThiS/MoaD-like"/>
</dbReference>
<dbReference type="CDD" id="cd00565">
    <property type="entry name" value="Ubl_ThiS"/>
    <property type="match status" value="1"/>
</dbReference>
<dbReference type="PANTHER" id="PTHR34472">
    <property type="entry name" value="SULFUR CARRIER PROTEIN THIS"/>
    <property type="match status" value="1"/>
</dbReference>
<dbReference type="InterPro" id="IPR016155">
    <property type="entry name" value="Mopterin_synth/thiamin_S_b"/>
</dbReference>
<sequence>MTTVVTINGDVVAFDSGATLGDVVLRSMTKPDGTYSDSGIAVAVNQIVVPRAEWAGTTLQSDDKIEIITAVQGG</sequence>
<protein>
    <submittedName>
        <fullName evidence="1">Sulfur carrier protein</fullName>
    </submittedName>
</protein>
<accession>A0A1H2HUX5</accession>
<dbReference type="Gene3D" id="3.10.20.30">
    <property type="match status" value="1"/>
</dbReference>
<name>A0A1H2HUX5_9ACTN</name>
<dbReference type="PANTHER" id="PTHR34472:SF1">
    <property type="entry name" value="SULFUR CARRIER PROTEIN THIS"/>
    <property type="match status" value="1"/>
</dbReference>
<evidence type="ECO:0000313" key="2">
    <source>
        <dbReference type="Proteomes" id="UP000182977"/>
    </source>
</evidence>
<dbReference type="InterPro" id="IPR012675">
    <property type="entry name" value="Beta-grasp_dom_sf"/>
</dbReference>
<organism evidence="1 2">
    <name type="scientific">Jiangella alkaliphila</name>
    <dbReference type="NCBI Taxonomy" id="419479"/>
    <lineage>
        <taxon>Bacteria</taxon>
        <taxon>Bacillati</taxon>
        <taxon>Actinomycetota</taxon>
        <taxon>Actinomycetes</taxon>
        <taxon>Jiangellales</taxon>
        <taxon>Jiangellaceae</taxon>
        <taxon>Jiangella</taxon>
    </lineage>
</organism>
<dbReference type="EMBL" id="LT629791">
    <property type="protein sequence ID" value="SDU35691.1"/>
    <property type="molecule type" value="Genomic_DNA"/>
</dbReference>
<dbReference type="NCBIfam" id="TIGR01683">
    <property type="entry name" value="thiS"/>
    <property type="match status" value="1"/>
</dbReference>